<feature type="region of interest" description="Disordered" evidence="1">
    <location>
        <begin position="1"/>
        <end position="28"/>
    </location>
</feature>
<name>A0AAV7LZ78_PLEWA</name>
<dbReference type="EMBL" id="JANPWB010000014">
    <property type="protein sequence ID" value="KAJ1096159.1"/>
    <property type="molecule type" value="Genomic_DNA"/>
</dbReference>
<evidence type="ECO:0000313" key="2">
    <source>
        <dbReference type="EMBL" id="KAJ1096159.1"/>
    </source>
</evidence>
<evidence type="ECO:0000256" key="1">
    <source>
        <dbReference type="SAM" id="MobiDB-lite"/>
    </source>
</evidence>
<sequence>MPLKATLFPERGRAGALSASWSSDPGVAEIPPVSSPLGLCRWLPPQESSVPKRGPVSLPRPPLWRQDARMHPHAYYGAQSSPEGVPHWSVPQGLPG</sequence>
<dbReference type="Proteomes" id="UP001066276">
    <property type="component" value="Chromosome 10"/>
</dbReference>
<protein>
    <submittedName>
        <fullName evidence="2">Uncharacterized protein</fullName>
    </submittedName>
</protein>
<proteinExistence type="predicted"/>
<evidence type="ECO:0000313" key="3">
    <source>
        <dbReference type="Proteomes" id="UP001066276"/>
    </source>
</evidence>
<comment type="caution">
    <text evidence="2">The sequence shown here is derived from an EMBL/GenBank/DDBJ whole genome shotgun (WGS) entry which is preliminary data.</text>
</comment>
<organism evidence="2 3">
    <name type="scientific">Pleurodeles waltl</name>
    <name type="common">Iberian ribbed newt</name>
    <dbReference type="NCBI Taxonomy" id="8319"/>
    <lineage>
        <taxon>Eukaryota</taxon>
        <taxon>Metazoa</taxon>
        <taxon>Chordata</taxon>
        <taxon>Craniata</taxon>
        <taxon>Vertebrata</taxon>
        <taxon>Euteleostomi</taxon>
        <taxon>Amphibia</taxon>
        <taxon>Batrachia</taxon>
        <taxon>Caudata</taxon>
        <taxon>Salamandroidea</taxon>
        <taxon>Salamandridae</taxon>
        <taxon>Pleurodelinae</taxon>
        <taxon>Pleurodeles</taxon>
    </lineage>
</organism>
<gene>
    <name evidence="2" type="ORF">NDU88_001303</name>
</gene>
<reference evidence="2" key="1">
    <citation type="journal article" date="2022" name="bioRxiv">
        <title>Sequencing and chromosome-scale assembly of the giantPleurodeles waltlgenome.</title>
        <authorList>
            <person name="Brown T."/>
            <person name="Elewa A."/>
            <person name="Iarovenko S."/>
            <person name="Subramanian E."/>
            <person name="Araus A.J."/>
            <person name="Petzold A."/>
            <person name="Susuki M."/>
            <person name="Suzuki K.-i.T."/>
            <person name="Hayashi T."/>
            <person name="Toyoda A."/>
            <person name="Oliveira C."/>
            <person name="Osipova E."/>
            <person name="Leigh N.D."/>
            <person name="Simon A."/>
            <person name="Yun M.H."/>
        </authorList>
    </citation>
    <scope>NUCLEOTIDE SEQUENCE</scope>
    <source>
        <strain evidence="2">20211129_DDA</strain>
        <tissue evidence="2">Liver</tissue>
    </source>
</reference>
<dbReference type="AlphaFoldDB" id="A0AAV7LZ78"/>
<feature type="region of interest" description="Disordered" evidence="1">
    <location>
        <begin position="45"/>
        <end position="64"/>
    </location>
</feature>
<keyword evidence="3" id="KW-1185">Reference proteome</keyword>
<feature type="region of interest" description="Disordered" evidence="1">
    <location>
        <begin position="75"/>
        <end position="96"/>
    </location>
</feature>
<accession>A0AAV7LZ78</accession>